<evidence type="ECO:0000313" key="7">
    <source>
        <dbReference type="Proteomes" id="UP000677668"/>
    </source>
</evidence>
<comment type="cofactor">
    <cofactor evidence="1">
        <name>Mg(2+)</name>
        <dbReference type="ChEBI" id="CHEBI:18420"/>
    </cofactor>
</comment>
<evidence type="ECO:0000256" key="1">
    <source>
        <dbReference type="ARBA" id="ARBA00001946"/>
    </source>
</evidence>
<dbReference type="Gene3D" id="3.20.20.370">
    <property type="entry name" value="Glycoside hydrolase/deacetylase"/>
    <property type="match status" value="1"/>
</dbReference>
<keyword evidence="7" id="KW-1185">Reference proteome</keyword>
<dbReference type="PANTHER" id="PTHR31609">
    <property type="entry name" value="YDJC DEACETYLASE FAMILY MEMBER"/>
    <property type="match status" value="1"/>
</dbReference>
<dbReference type="Pfam" id="PF04794">
    <property type="entry name" value="YdjC"/>
    <property type="match status" value="1"/>
</dbReference>
<evidence type="ECO:0000256" key="5">
    <source>
        <dbReference type="ARBA" id="ARBA00023277"/>
    </source>
</evidence>
<dbReference type="InterPro" id="IPR011330">
    <property type="entry name" value="Glyco_hydro/deAcase_b/a-brl"/>
</dbReference>
<dbReference type="EMBL" id="CP072642">
    <property type="protein sequence ID" value="QUV93826.1"/>
    <property type="molecule type" value="Genomic_DNA"/>
</dbReference>
<dbReference type="RefSeq" id="WP_211422167.1">
    <property type="nucleotide sequence ID" value="NZ_CP072642.1"/>
</dbReference>
<keyword evidence="2" id="KW-0479">Metal-binding</keyword>
<reference evidence="6 7" key="1">
    <citation type="submission" date="2021-03" db="EMBL/GenBank/DDBJ databases">
        <title>Genomic and phenotypic characterization of Chloracidobacterium isolates provides evidence for multiple species.</title>
        <authorList>
            <person name="Saini M.K."/>
            <person name="Costas A.M.G."/>
            <person name="Tank M."/>
            <person name="Bryant D.A."/>
        </authorList>
    </citation>
    <scope>NUCLEOTIDE SEQUENCE [LARGE SCALE GENOMIC DNA]</scope>
    <source>
        <strain evidence="6 7">N</strain>
    </source>
</reference>
<keyword evidence="5" id="KW-0119">Carbohydrate metabolism</keyword>
<gene>
    <name evidence="6" type="ORF">J8C05_10755</name>
</gene>
<name>A0ABX8B3Y4_9BACT</name>
<keyword evidence="3" id="KW-0378">Hydrolase</keyword>
<accession>A0ABX8B3Y4</accession>
<dbReference type="InterPro" id="IPR006879">
    <property type="entry name" value="YdjC-like"/>
</dbReference>
<dbReference type="SUPFAM" id="SSF88713">
    <property type="entry name" value="Glycoside hydrolase/deacetylase"/>
    <property type="match status" value="1"/>
</dbReference>
<evidence type="ECO:0000256" key="4">
    <source>
        <dbReference type="ARBA" id="ARBA00022842"/>
    </source>
</evidence>
<sequence length="303" mass="33637">MRRKLIVNADDFGMCVGVNTGILRAHQTGIVTSTTLMANGLAFDDAVARLRDAPRLGVGIHLVLLGGQPVAPPSDVRSLLGPDGTLPNDFGLFLRRLLRRELRPAEIEIEFRAQVEKVLAAGLQPTHLDSHKHTHAHPQVLDVMLRVAESYGIRSVRQPHERLTFAPLAGLRPGQTLTFIKQKASTLALTRYAADFRARLRTASVRTPDAFFGFAHTGLLNPALICYILRLLPVGTSELMCHPSEMDDTLRHYPTRLKASRVRELAALTDARVRAEITRQNIQLVSFAHLDHCDEPRTTDHAR</sequence>
<keyword evidence="4" id="KW-0460">Magnesium</keyword>
<evidence type="ECO:0000256" key="2">
    <source>
        <dbReference type="ARBA" id="ARBA00022723"/>
    </source>
</evidence>
<proteinExistence type="predicted"/>
<dbReference type="Proteomes" id="UP000677668">
    <property type="component" value="Chromosome 1"/>
</dbReference>
<organism evidence="6 7">
    <name type="scientific">Chloracidobacterium sp. N</name>
    <dbReference type="NCBI Taxonomy" id="2821540"/>
    <lineage>
        <taxon>Bacteria</taxon>
        <taxon>Pseudomonadati</taxon>
        <taxon>Acidobacteriota</taxon>
        <taxon>Terriglobia</taxon>
        <taxon>Terriglobales</taxon>
        <taxon>Acidobacteriaceae</taxon>
        <taxon>Chloracidobacterium</taxon>
        <taxon>Chloracidobacterium aggregatum</taxon>
    </lineage>
</organism>
<dbReference type="CDD" id="cd10808">
    <property type="entry name" value="YdjC"/>
    <property type="match status" value="1"/>
</dbReference>
<dbReference type="PANTHER" id="PTHR31609:SF1">
    <property type="entry name" value="CARBOHYDRATE DEACETYLASE"/>
    <property type="match status" value="1"/>
</dbReference>
<evidence type="ECO:0000256" key="3">
    <source>
        <dbReference type="ARBA" id="ARBA00022801"/>
    </source>
</evidence>
<evidence type="ECO:0000313" key="6">
    <source>
        <dbReference type="EMBL" id="QUV93826.1"/>
    </source>
</evidence>
<protein>
    <submittedName>
        <fullName evidence="6">ChbG/HpnK family deacetylase</fullName>
    </submittedName>
</protein>